<comment type="caution">
    <text evidence="9">The sequence shown here is derived from an EMBL/GenBank/DDBJ whole genome shotgun (WGS) entry which is preliminary data.</text>
</comment>
<evidence type="ECO:0000313" key="10">
    <source>
        <dbReference type="Proteomes" id="UP000494106"/>
    </source>
</evidence>
<dbReference type="InterPro" id="IPR036259">
    <property type="entry name" value="MFS_trans_sf"/>
</dbReference>
<feature type="region of interest" description="Disordered" evidence="6">
    <location>
        <begin position="1"/>
        <end position="20"/>
    </location>
</feature>
<feature type="transmembrane region" description="Helical" evidence="7">
    <location>
        <begin position="116"/>
        <end position="133"/>
    </location>
</feature>
<evidence type="ECO:0000256" key="7">
    <source>
        <dbReference type="SAM" id="Phobius"/>
    </source>
</evidence>
<feature type="transmembrane region" description="Helical" evidence="7">
    <location>
        <begin position="312"/>
        <end position="332"/>
    </location>
</feature>
<feature type="transmembrane region" description="Helical" evidence="7">
    <location>
        <begin position="40"/>
        <end position="63"/>
    </location>
</feature>
<dbReference type="SUPFAM" id="SSF103473">
    <property type="entry name" value="MFS general substrate transporter"/>
    <property type="match status" value="1"/>
</dbReference>
<accession>A0A8S0ZPP8</accession>
<evidence type="ECO:0000256" key="2">
    <source>
        <dbReference type="ARBA" id="ARBA00022448"/>
    </source>
</evidence>
<feature type="transmembrane region" description="Helical" evidence="7">
    <location>
        <begin position="377"/>
        <end position="395"/>
    </location>
</feature>
<dbReference type="PROSITE" id="PS50850">
    <property type="entry name" value="MFS"/>
    <property type="match status" value="1"/>
</dbReference>
<dbReference type="InterPro" id="IPR020846">
    <property type="entry name" value="MFS_dom"/>
</dbReference>
<organism evidence="9 10">
    <name type="scientific">Arctia plantaginis</name>
    <name type="common">Wood tiger moth</name>
    <name type="synonym">Phalaena plantaginis</name>
    <dbReference type="NCBI Taxonomy" id="874455"/>
    <lineage>
        <taxon>Eukaryota</taxon>
        <taxon>Metazoa</taxon>
        <taxon>Ecdysozoa</taxon>
        <taxon>Arthropoda</taxon>
        <taxon>Hexapoda</taxon>
        <taxon>Insecta</taxon>
        <taxon>Pterygota</taxon>
        <taxon>Neoptera</taxon>
        <taxon>Endopterygota</taxon>
        <taxon>Lepidoptera</taxon>
        <taxon>Glossata</taxon>
        <taxon>Ditrysia</taxon>
        <taxon>Noctuoidea</taxon>
        <taxon>Erebidae</taxon>
        <taxon>Arctiinae</taxon>
        <taxon>Arctia</taxon>
    </lineage>
</organism>
<evidence type="ECO:0000256" key="3">
    <source>
        <dbReference type="ARBA" id="ARBA00022692"/>
    </source>
</evidence>
<dbReference type="EMBL" id="CADEBC010000485">
    <property type="protein sequence ID" value="CAB3235110.1"/>
    <property type="molecule type" value="Genomic_DNA"/>
</dbReference>
<keyword evidence="4 7" id="KW-1133">Transmembrane helix</keyword>
<evidence type="ECO:0000256" key="1">
    <source>
        <dbReference type="ARBA" id="ARBA00004141"/>
    </source>
</evidence>
<evidence type="ECO:0000256" key="5">
    <source>
        <dbReference type="ARBA" id="ARBA00023136"/>
    </source>
</evidence>
<feature type="transmembrane region" description="Helical" evidence="7">
    <location>
        <begin position="404"/>
        <end position="423"/>
    </location>
</feature>
<evidence type="ECO:0000256" key="6">
    <source>
        <dbReference type="SAM" id="MobiDB-lite"/>
    </source>
</evidence>
<dbReference type="GO" id="GO:0016020">
    <property type="term" value="C:membrane"/>
    <property type="evidence" value="ECO:0007669"/>
    <property type="project" value="UniProtKB-SubCell"/>
</dbReference>
<protein>
    <recommendedName>
        <fullName evidence="8">Major facilitator superfamily (MFS) profile domain-containing protein</fullName>
    </recommendedName>
</protein>
<evidence type="ECO:0000259" key="8">
    <source>
        <dbReference type="PROSITE" id="PS50850"/>
    </source>
</evidence>
<gene>
    <name evidence="9" type="ORF">APLA_LOCUS5935</name>
</gene>
<keyword evidence="10" id="KW-1185">Reference proteome</keyword>
<sequence>MTIKLQKKRDSEDGSNNNVLSITTNGHEDRVYTYTEAINLAGTGCYSIGLLSTLSMCGLAMGMDMFGFSVVVTGCTCDFNLDIRQTSILLSMPFLGPMAMAYPWGYLSDTQGRKKVLFIAMCVSFVVSSISAFSPNWIVMAVLKFISTSFCSCAQSTTYTLLGESCAEKARDSYMLIMTSVLDFSLAAYVVVAYWVLNLDFSYDMGGGIEFTPWRLLALLLALPLGFGAIGIYFFYESPKFLVNAERNEEALENLTKIWQRNKGKGDKYPVKKIILNEVGNERRKDVSLLQSLWEQIVPLFRAPLIYRSMQLYYFTAVVFSTNNSFFIWFPYLVKKFDAGMSAFNADDEAGLCHMIVSNYNETKSLDACTSKVEINLVWSSLAQGISFVLIMFVITKLAYRKKALTIIIMTTAGFASIGAAVIQDNLISFIMFFGLLTNELCIGIIYTYFVDLYPTSYRGMAACIAVMVARSSALGGVNVLGSYIMTHCSSMFYISGGLMLSAASLACLLPPDIRK</sequence>
<keyword evidence="5 7" id="KW-0472">Membrane</keyword>
<dbReference type="InterPro" id="IPR011701">
    <property type="entry name" value="MFS"/>
</dbReference>
<keyword evidence="3 7" id="KW-0812">Transmembrane</keyword>
<dbReference type="Gene3D" id="1.20.1250.20">
    <property type="entry name" value="MFS general substrate transporter like domains"/>
    <property type="match status" value="1"/>
</dbReference>
<feature type="transmembrane region" description="Helical" evidence="7">
    <location>
        <begin position="174"/>
        <end position="196"/>
    </location>
</feature>
<feature type="domain" description="Major facilitator superfamily (MFS) profile" evidence="8">
    <location>
        <begin position="50"/>
        <end position="515"/>
    </location>
</feature>
<reference evidence="9 10" key="1">
    <citation type="submission" date="2020-04" db="EMBL/GenBank/DDBJ databases">
        <authorList>
            <person name="Wallbank WR R."/>
            <person name="Pardo Diaz C."/>
            <person name="Kozak K."/>
            <person name="Martin S."/>
            <person name="Jiggins C."/>
            <person name="Moest M."/>
            <person name="Warren A I."/>
            <person name="Byers J.R.P. K."/>
            <person name="Montejo-Kovacevich G."/>
            <person name="Yen C E."/>
        </authorList>
    </citation>
    <scope>NUCLEOTIDE SEQUENCE [LARGE SCALE GENOMIC DNA]</scope>
</reference>
<evidence type="ECO:0000256" key="4">
    <source>
        <dbReference type="ARBA" id="ARBA00022989"/>
    </source>
</evidence>
<dbReference type="Proteomes" id="UP000494106">
    <property type="component" value="Unassembled WGS sequence"/>
</dbReference>
<feature type="transmembrane region" description="Helical" evidence="7">
    <location>
        <begin position="429"/>
        <end position="450"/>
    </location>
</feature>
<feature type="transmembrane region" description="Helical" evidence="7">
    <location>
        <begin position="492"/>
        <end position="510"/>
    </location>
</feature>
<dbReference type="AlphaFoldDB" id="A0A8S0ZPP8"/>
<dbReference type="OrthoDB" id="433512at2759"/>
<feature type="transmembrane region" description="Helical" evidence="7">
    <location>
        <begin position="216"/>
        <end position="236"/>
    </location>
</feature>
<name>A0A8S0ZPP8_ARCPL</name>
<comment type="subcellular location">
    <subcellularLocation>
        <location evidence="1">Membrane</location>
        <topology evidence="1">Multi-pass membrane protein</topology>
    </subcellularLocation>
</comment>
<dbReference type="PANTHER" id="PTHR23511">
    <property type="entry name" value="SYNAPTIC VESICLE GLYCOPROTEIN 2"/>
    <property type="match status" value="1"/>
</dbReference>
<dbReference type="Pfam" id="PF07690">
    <property type="entry name" value="MFS_1"/>
    <property type="match status" value="1"/>
</dbReference>
<feature type="transmembrane region" description="Helical" evidence="7">
    <location>
        <begin position="462"/>
        <end position="486"/>
    </location>
</feature>
<proteinExistence type="predicted"/>
<keyword evidence="2" id="KW-0813">Transport</keyword>
<dbReference type="GO" id="GO:0022857">
    <property type="term" value="F:transmembrane transporter activity"/>
    <property type="evidence" value="ECO:0007669"/>
    <property type="project" value="InterPro"/>
</dbReference>
<dbReference type="PANTHER" id="PTHR23511:SF35">
    <property type="entry name" value="MAJOR FACILITATOR SUPERFAMILY (MFS) PROFILE DOMAIN-CONTAINING PROTEIN"/>
    <property type="match status" value="1"/>
</dbReference>
<evidence type="ECO:0000313" key="9">
    <source>
        <dbReference type="EMBL" id="CAB3235110.1"/>
    </source>
</evidence>